<dbReference type="Gene3D" id="3.30.1520.10">
    <property type="entry name" value="Phox-like domain"/>
    <property type="match status" value="1"/>
</dbReference>
<dbReference type="SMART" id="SM00312">
    <property type="entry name" value="PX"/>
    <property type="match status" value="1"/>
</dbReference>
<dbReference type="GO" id="GO:1901981">
    <property type="term" value="F:phosphatidylinositol phosphate binding"/>
    <property type="evidence" value="ECO:0007669"/>
    <property type="project" value="TreeGrafter"/>
</dbReference>
<dbReference type="GO" id="GO:0016050">
    <property type="term" value="P:vesicle organization"/>
    <property type="evidence" value="ECO:0007669"/>
    <property type="project" value="TreeGrafter"/>
</dbReference>
<evidence type="ECO:0000256" key="4">
    <source>
        <dbReference type="ARBA" id="ARBA00022448"/>
    </source>
</evidence>
<evidence type="ECO:0000256" key="8">
    <source>
        <dbReference type="ARBA" id="ARBA00023121"/>
    </source>
</evidence>
<dbReference type="EMBL" id="JABSTV010001251">
    <property type="protein sequence ID" value="KAH7952023.1"/>
    <property type="molecule type" value="Genomic_DNA"/>
</dbReference>
<gene>
    <name evidence="13" type="ORF">HPB52_017001</name>
</gene>
<dbReference type="AlphaFoldDB" id="A0A9D4PS65"/>
<reference evidence="13" key="1">
    <citation type="journal article" date="2020" name="Cell">
        <title>Large-Scale Comparative Analyses of Tick Genomes Elucidate Their Genetic Diversity and Vector Capacities.</title>
        <authorList>
            <consortium name="Tick Genome and Microbiome Consortium (TIGMIC)"/>
            <person name="Jia N."/>
            <person name="Wang J."/>
            <person name="Shi W."/>
            <person name="Du L."/>
            <person name="Sun Y."/>
            <person name="Zhan W."/>
            <person name="Jiang J.F."/>
            <person name="Wang Q."/>
            <person name="Zhang B."/>
            <person name="Ji P."/>
            <person name="Bell-Sakyi L."/>
            <person name="Cui X.M."/>
            <person name="Yuan T.T."/>
            <person name="Jiang B.G."/>
            <person name="Yang W.F."/>
            <person name="Lam T.T."/>
            <person name="Chang Q.C."/>
            <person name="Ding S.J."/>
            <person name="Wang X.J."/>
            <person name="Zhu J.G."/>
            <person name="Ruan X.D."/>
            <person name="Zhao L."/>
            <person name="Wei J.T."/>
            <person name="Ye R.Z."/>
            <person name="Que T.C."/>
            <person name="Du C.H."/>
            <person name="Zhou Y.H."/>
            <person name="Cheng J.X."/>
            <person name="Dai P.F."/>
            <person name="Guo W.B."/>
            <person name="Han X.H."/>
            <person name="Huang E.J."/>
            <person name="Li L.F."/>
            <person name="Wei W."/>
            <person name="Gao Y.C."/>
            <person name="Liu J.Z."/>
            <person name="Shao H.Z."/>
            <person name="Wang X."/>
            <person name="Wang C.C."/>
            <person name="Yang T.C."/>
            <person name="Huo Q.B."/>
            <person name="Li W."/>
            <person name="Chen H.Y."/>
            <person name="Chen S.E."/>
            <person name="Zhou L.G."/>
            <person name="Ni X.B."/>
            <person name="Tian J.H."/>
            <person name="Sheng Y."/>
            <person name="Liu T."/>
            <person name="Pan Y.S."/>
            <person name="Xia L.Y."/>
            <person name="Li J."/>
            <person name="Zhao F."/>
            <person name="Cao W.C."/>
        </authorList>
    </citation>
    <scope>NUCLEOTIDE SEQUENCE</scope>
    <source>
        <strain evidence="13">Rsan-2018</strain>
    </source>
</reference>
<dbReference type="GO" id="GO:0006886">
    <property type="term" value="P:intracellular protein transport"/>
    <property type="evidence" value="ECO:0007669"/>
    <property type="project" value="InterPro"/>
</dbReference>
<keyword evidence="8" id="KW-0446">Lipid-binding</keyword>
<sequence length="415" mass="45045">MHLTGAPRLCEVSTAESTRRRKGILKPPRRSSNDLSDDSSNSSILSISDDASLSSRSGSEAYDSSSAILYDRQTFLDVNVRNPIVHQVKGDVYTSYDISIETNNSCFTMSRSTVRRRYSEFVHLKSLLKELQPSLTPPRLPSKTLMKRFDDKFIESRRAGLETFLRDVLTEPLYLSNKSLHLFIQTSLTMKEIEDVVKGAEGTCNPETKPPIVLALHDEVFDETGDSAYNSAAEEVVAEGSATAAPRGILRKTGSVTMLHSSKCCSGDGHCHLRIGSNICVCTPTLYPPSWDRSDDSGILQSLPCPLPSTSTPIPASDAAKDTGACDGCHSEGASPDLRARVSRLRTSASDSCLATIGSSLKKRVSFSSAVEIIDREKHGRRSVTLSPPVPTAFVDVKTLLSFCSSSTSEHTSSS</sequence>
<evidence type="ECO:0000256" key="11">
    <source>
        <dbReference type="SAM" id="MobiDB-lite"/>
    </source>
</evidence>
<evidence type="ECO:0000256" key="7">
    <source>
        <dbReference type="ARBA" id="ARBA00022927"/>
    </source>
</evidence>
<feature type="domain" description="PX" evidence="12">
    <location>
        <begin position="74"/>
        <end position="190"/>
    </location>
</feature>
<name>A0A9D4PS65_RHISA</name>
<evidence type="ECO:0000256" key="6">
    <source>
        <dbReference type="ARBA" id="ARBA00022753"/>
    </source>
</evidence>
<keyword evidence="5" id="KW-0963">Cytoplasm</keyword>
<evidence type="ECO:0000313" key="13">
    <source>
        <dbReference type="EMBL" id="KAH7952023.1"/>
    </source>
</evidence>
<organism evidence="13 14">
    <name type="scientific">Rhipicephalus sanguineus</name>
    <name type="common">Brown dog tick</name>
    <name type="synonym">Ixodes sanguineus</name>
    <dbReference type="NCBI Taxonomy" id="34632"/>
    <lineage>
        <taxon>Eukaryota</taxon>
        <taxon>Metazoa</taxon>
        <taxon>Ecdysozoa</taxon>
        <taxon>Arthropoda</taxon>
        <taxon>Chelicerata</taxon>
        <taxon>Arachnida</taxon>
        <taxon>Acari</taxon>
        <taxon>Parasitiformes</taxon>
        <taxon>Ixodida</taxon>
        <taxon>Ixodoidea</taxon>
        <taxon>Ixodidae</taxon>
        <taxon>Rhipicephalinae</taxon>
        <taxon>Rhipicephalus</taxon>
        <taxon>Rhipicephalus</taxon>
    </lineage>
</organism>
<dbReference type="PANTHER" id="PTHR46209">
    <property type="entry name" value="PX DOMAIN-CONTAINING PROTEIN"/>
    <property type="match status" value="1"/>
</dbReference>
<dbReference type="InterPro" id="IPR036871">
    <property type="entry name" value="PX_dom_sf"/>
</dbReference>
<keyword evidence="6" id="KW-0967">Endosome</keyword>
<dbReference type="OMA" id="MCEESTT"/>
<proteinExistence type="inferred from homology"/>
<dbReference type="InterPro" id="IPR043544">
    <property type="entry name" value="SNX10/11"/>
</dbReference>
<comment type="caution">
    <text evidence="13">The sequence shown here is derived from an EMBL/GenBank/DDBJ whole genome shotgun (WGS) entry which is preliminary data.</text>
</comment>
<feature type="region of interest" description="Disordered" evidence="11">
    <location>
        <begin position="1"/>
        <end position="44"/>
    </location>
</feature>
<evidence type="ECO:0000256" key="1">
    <source>
        <dbReference type="ARBA" id="ARBA00004177"/>
    </source>
</evidence>
<evidence type="ECO:0000313" key="14">
    <source>
        <dbReference type="Proteomes" id="UP000821837"/>
    </source>
</evidence>
<keyword evidence="7" id="KW-0653">Protein transport</keyword>
<dbReference type="PROSITE" id="PS50195">
    <property type="entry name" value="PX"/>
    <property type="match status" value="1"/>
</dbReference>
<evidence type="ECO:0000256" key="10">
    <source>
        <dbReference type="ARBA" id="ARBA00029433"/>
    </source>
</evidence>
<comment type="subcellular location">
    <subcellularLocation>
        <location evidence="2">Cytoplasm</location>
    </subcellularLocation>
    <subcellularLocation>
        <location evidence="10">Endomembrane system</location>
        <topology evidence="10">Peripheral membrane protein</topology>
        <orientation evidence="10">Cytoplasmic side</orientation>
    </subcellularLocation>
    <subcellularLocation>
        <location evidence="1">Endosome</location>
    </subcellularLocation>
</comment>
<comment type="similarity">
    <text evidence="3">Belongs to the sorting nexin family.</text>
</comment>
<dbReference type="SUPFAM" id="SSF64268">
    <property type="entry name" value="PX domain"/>
    <property type="match status" value="1"/>
</dbReference>
<dbReference type="InterPro" id="IPR001683">
    <property type="entry name" value="PX_dom"/>
</dbReference>
<evidence type="ECO:0000259" key="12">
    <source>
        <dbReference type="PROSITE" id="PS50195"/>
    </source>
</evidence>
<dbReference type="VEuPathDB" id="VectorBase:RSAN_051060"/>
<dbReference type="OrthoDB" id="5227681at2759"/>
<evidence type="ECO:0000256" key="2">
    <source>
        <dbReference type="ARBA" id="ARBA00004496"/>
    </source>
</evidence>
<accession>A0A9D4PS65</accession>
<dbReference type="Proteomes" id="UP000821837">
    <property type="component" value="Chromosome 5"/>
</dbReference>
<dbReference type="GO" id="GO:0005768">
    <property type="term" value="C:endosome"/>
    <property type="evidence" value="ECO:0007669"/>
    <property type="project" value="UniProtKB-SubCell"/>
</dbReference>
<feature type="compositionally biased region" description="Basic residues" evidence="11">
    <location>
        <begin position="19"/>
        <end position="29"/>
    </location>
</feature>
<dbReference type="PANTHER" id="PTHR46209:SF3">
    <property type="entry name" value="PX DOMAIN-CONTAINING PROTEIN"/>
    <property type="match status" value="1"/>
</dbReference>
<protein>
    <recommendedName>
        <fullName evidence="12">PX domain-containing protein</fullName>
    </recommendedName>
</protein>
<evidence type="ECO:0000256" key="3">
    <source>
        <dbReference type="ARBA" id="ARBA00010883"/>
    </source>
</evidence>
<evidence type="ECO:0000256" key="5">
    <source>
        <dbReference type="ARBA" id="ARBA00022490"/>
    </source>
</evidence>
<reference evidence="13" key="2">
    <citation type="submission" date="2021-09" db="EMBL/GenBank/DDBJ databases">
        <authorList>
            <person name="Jia N."/>
            <person name="Wang J."/>
            <person name="Shi W."/>
            <person name="Du L."/>
            <person name="Sun Y."/>
            <person name="Zhan W."/>
            <person name="Jiang J."/>
            <person name="Wang Q."/>
            <person name="Zhang B."/>
            <person name="Ji P."/>
            <person name="Sakyi L.B."/>
            <person name="Cui X."/>
            <person name="Yuan T."/>
            <person name="Jiang B."/>
            <person name="Yang W."/>
            <person name="Lam T.T.-Y."/>
            <person name="Chang Q."/>
            <person name="Ding S."/>
            <person name="Wang X."/>
            <person name="Zhu J."/>
            <person name="Ruan X."/>
            <person name="Zhao L."/>
            <person name="Wei J."/>
            <person name="Que T."/>
            <person name="Du C."/>
            <person name="Cheng J."/>
            <person name="Dai P."/>
            <person name="Han X."/>
            <person name="Huang E."/>
            <person name="Gao Y."/>
            <person name="Liu J."/>
            <person name="Shao H."/>
            <person name="Ye R."/>
            <person name="Li L."/>
            <person name="Wei W."/>
            <person name="Wang X."/>
            <person name="Wang C."/>
            <person name="Huo Q."/>
            <person name="Li W."/>
            <person name="Guo W."/>
            <person name="Chen H."/>
            <person name="Chen S."/>
            <person name="Zhou L."/>
            <person name="Zhou L."/>
            <person name="Ni X."/>
            <person name="Tian J."/>
            <person name="Zhou Y."/>
            <person name="Sheng Y."/>
            <person name="Liu T."/>
            <person name="Pan Y."/>
            <person name="Xia L."/>
            <person name="Li J."/>
            <person name="Zhao F."/>
            <person name="Cao W."/>
        </authorList>
    </citation>
    <scope>NUCLEOTIDE SEQUENCE</scope>
    <source>
        <strain evidence="13">Rsan-2018</strain>
        <tissue evidence="13">Larvae</tissue>
    </source>
</reference>
<keyword evidence="14" id="KW-1185">Reference proteome</keyword>
<evidence type="ECO:0000256" key="9">
    <source>
        <dbReference type="ARBA" id="ARBA00023136"/>
    </source>
</evidence>
<dbReference type="Pfam" id="PF00787">
    <property type="entry name" value="PX"/>
    <property type="match status" value="1"/>
</dbReference>
<keyword evidence="9" id="KW-0472">Membrane</keyword>
<keyword evidence="4" id="KW-0813">Transport</keyword>